<dbReference type="Pfam" id="PF00702">
    <property type="entry name" value="Hydrolase"/>
    <property type="match status" value="1"/>
</dbReference>
<dbReference type="EMBL" id="RZGR01000019">
    <property type="protein sequence ID" value="RUQ85173.1"/>
    <property type="molecule type" value="Genomic_DNA"/>
</dbReference>
<dbReference type="InterPro" id="IPR006439">
    <property type="entry name" value="HAD-SF_hydro_IA"/>
</dbReference>
<dbReference type="SFLD" id="SFLDS00003">
    <property type="entry name" value="Haloacid_Dehalogenase"/>
    <property type="match status" value="1"/>
</dbReference>
<dbReference type="PANTHER" id="PTHR43611:SF3">
    <property type="entry name" value="FLAVIN MONONUCLEOTIDE HYDROLASE 1, CHLOROPLATIC"/>
    <property type="match status" value="1"/>
</dbReference>
<dbReference type="Gene3D" id="3.40.50.1000">
    <property type="entry name" value="HAD superfamily/HAD-like"/>
    <property type="match status" value="1"/>
</dbReference>
<reference evidence="1 2" key="1">
    <citation type="submission" date="2018-12" db="EMBL/GenBank/DDBJ databases">
        <title>Legionella sp,whole genome shotgun sequence.</title>
        <authorList>
            <person name="Wu H."/>
        </authorList>
    </citation>
    <scope>NUCLEOTIDE SEQUENCE [LARGE SCALE GENOMIC DNA]</scope>
    <source>
        <strain evidence="2">km714</strain>
    </source>
</reference>
<name>A0A3S0WRD5_9GAMM</name>
<dbReference type="InterPro" id="IPR023214">
    <property type="entry name" value="HAD_sf"/>
</dbReference>
<dbReference type="RefSeq" id="WP_126954812.1">
    <property type="nucleotide sequence ID" value="NZ_RZGR01000019.1"/>
</dbReference>
<dbReference type="OrthoDB" id="9788272at2"/>
<dbReference type="PANTHER" id="PTHR43611">
    <property type="entry name" value="ALPHA-D-GLUCOSE 1-PHOSPHATE PHOSPHATASE"/>
    <property type="match status" value="1"/>
</dbReference>
<keyword evidence="2" id="KW-1185">Reference proteome</keyword>
<dbReference type="CDD" id="cd02603">
    <property type="entry name" value="HAD_sEH-N_like"/>
    <property type="match status" value="1"/>
</dbReference>
<evidence type="ECO:0000313" key="1">
    <source>
        <dbReference type="EMBL" id="RUQ85173.1"/>
    </source>
</evidence>
<protein>
    <submittedName>
        <fullName evidence="1">HAD family phosphatase</fullName>
    </submittedName>
</protein>
<dbReference type="NCBIfam" id="TIGR01509">
    <property type="entry name" value="HAD-SF-IA-v3"/>
    <property type="match status" value="1"/>
</dbReference>
<comment type="caution">
    <text evidence="1">The sequence shown here is derived from an EMBL/GenBank/DDBJ whole genome shotgun (WGS) entry which is preliminary data.</text>
</comment>
<organism evidence="1 2">
    <name type="scientific">Legionella septentrionalis</name>
    <dbReference type="NCBI Taxonomy" id="2498109"/>
    <lineage>
        <taxon>Bacteria</taxon>
        <taxon>Pseudomonadati</taxon>
        <taxon>Pseudomonadota</taxon>
        <taxon>Gammaproteobacteria</taxon>
        <taxon>Legionellales</taxon>
        <taxon>Legionellaceae</taxon>
        <taxon>Legionella</taxon>
    </lineage>
</organism>
<dbReference type="InterPro" id="IPR036412">
    <property type="entry name" value="HAD-like_sf"/>
</dbReference>
<dbReference type="Proteomes" id="UP000288012">
    <property type="component" value="Unassembled WGS sequence"/>
</dbReference>
<dbReference type="AlphaFoldDB" id="A0A3S0WRD5"/>
<accession>A0A3S0WRD5</accession>
<dbReference type="SFLD" id="SFLDG01129">
    <property type="entry name" value="C1.5:_HAD__Beta-PGM__Phosphata"/>
    <property type="match status" value="1"/>
</dbReference>
<dbReference type="SUPFAM" id="SSF56784">
    <property type="entry name" value="HAD-like"/>
    <property type="match status" value="1"/>
</dbReference>
<gene>
    <name evidence="1" type="ORF">EKM59_07080</name>
</gene>
<evidence type="ECO:0000313" key="2">
    <source>
        <dbReference type="Proteomes" id="UP000288012"/>
    </source>
</evidence>
<dbReference type="Gene3D" id="1.10.150.240">
    <property type="entry name" value="Putative phosphatase, domain 2"/>
    <property type="match status" value="1"/>
</dbReference>
<dbReference type="InterPro" id="IPR023198">
    <property type="entry name" value="PGP-like_dom2"/>
</dbReference>
<proteinExistence type="predicted"/>
<sequence>MGIKNIIFDLGGVILNLDYKLTEEKFHRLSVGRYNQKEFSKIFDDYETGKLTSSTFRKELMTRLDLEISEEEFDSIWNALLIDIPVERLEYIKKLRSSYNTFLFSNTNEIHLKEILRLCERDCQVNNFEGCFNAQYFSHIFGMRKPHVESFTRLLNECQLNADETVFIDDLLPNVQGAKEAGLHTIHFTSDRDFMKIEAYIAEMNNQENVAEEVPTNSLVI</sequence>